<dbReference type="Proteomes" id="UP001240150">
    <property type="component" value="Chromosome"/>
</dbReference>
<evidence type="ECO:0000313" key="2">
    <source>
        <dbReference type="Proteomes" id="UP001240150"/>
    </source>
</evidence>
<evidence type="ECO:0008006" key="3">
    <source>
        <dbReference type="Google" id="ProtNLM"/>
    </source>
</evidence>
<dbReference type="EMBL" id="CP126980">
    <property type="protein sequence ID" value="WIM93031.1"/>
    <property type="molecule type" value="Genomic_DNA"/>
</dbReference>
<sequence length="492" mass="52563">MVVVVHRVPLSWCGSTLSPPHPNESANALPGVNAVNVVNLCAMTGTGQSNDVLAQCLAELRWTPRALARRINAIYGPGTISESAPYHWRDRGRVPYPPVAGYAAQVLADALGRPIAAEELWAVRGSRPAIAGGAACGAASHELRAVLDPALPAGRRLPDVARGFLRPRPGGLSATRDPGPGTELVTVAERGVDALREAAAGSDGLDALGYVAAQYQATRLLLEWDARSESRTRRLMVVMAQLAQLAAWLAIDAGRHRESQRYLVTGLHAAHEGGDRRLVAHLLRDLSANVAVAGRPADAVDIGQAALDAAAGTTATRSFAAGQLAYAHALAGDARSARRMADQAVEWRVAAATGHEPEWVRRVAEDTAEPMVARTLLRVARDDLARGRRVRALALVREGTAMLRPETLVAPEHPRPRAALYEGVYLAGGYVTGGELEQACVVGRVVVGRLRQVRSRRGVHLVRDLLADLRRGGRHRGVQEFIAHAEARLNTM</sequence>
<accession>A0ABY8W7A9</accession>
<gene>
    <name evidence="1" type="ORF">ACTOB_004996</name>
</gene>
<reference evidence="1 2" key="1">
    <citation type="submission" date="2023-06" db="EMBL/GenBank/DDBJ databases">
        <authorList>
            <person name="Yushchuk O."/>
            <person name="Binda E."/>
            <person name="Ruckert-Reed C."/>
            <person name="Fedorenko V."/>
            <person name="Kalinowski J."/>
            <person name="Marinelli F."/>
        </authorList>
    </citation>
    <scope>NUCLEOTIDE SEQUENCE [LARGE SCALE GENOMIC DNA]</scope>
    <source>
        <strain evidence="1 2">NRRL 3884</strain>
    </source>
</reference>
<organism evidence="1 2">
    <name type="scientific">Actinoplanes oblitus</name>
    <dbReference type="NCBI Taxonomy" id="3040509"/>
    <lineage>
        <taxon>Bacteria</taxon>
        <taxon>Bacillati</taxon>
        <taxon>Actinomycetota</taxon>
        <taxon>Actinomycetes</taxon>
        <taxon>Micromonosporales</taxon>
        <taxon>Micromonosporaceae</taxon>
        <taxon>Actinoplanes</taxon>
    </lineage>
</organism>
<name>A0ABY8W7A9_9ACTN</name>
<dbReference type="RefSeq" id="WP_284914239.1">
    <property type="nucleotide sequence ID" value="NZ_CP126980.1"/>
</dbReference>
<protein>
    <recommendedName>
        <fullName evidence="3">Transcriptional regulator</fullName>
    </recommendedName>
</protein>
<proteinExistence type="predicted"/>
<keyword evidence="2" id="KW-1185">Reference proteome</keyword>
<evidence type="ECO:0000313" key="1">
    <source>
        <dbReference type="EMBL" id="WIM93031.1"/>
    </source>
</evidence>